<evidence type="ECO:0000256" key="1">
    <source>
        <dbReference type="SAM" id="Phobius"/>
    </source>
</evidence>
<accession>A0A6B1DS25</accession>
<feature type="transmembrane region" description="Helical" evidence="1">
    <location>
        <begin position="76"/>
        <end position="97"/>
    </location>
</feature>
<keyword evidence="1" id="KW-1133">Transmembrane helix</keyword>
<feature type="transmembrane region" description="Helical" evidence="1">
    <location>
        <begin position="109"/>
        <end position="131"/>
    </location>
</feature>
<feature type="transmembrane region" description="Helical" evidence="1">
    <location>
        <begin position="35"/>
        <end position="56"/>
    </location>
</feature>
<proteinExistence type="predicted"/>
<reference evidence="2" key="1">
    <citation type="submission" date="2019-09" db="EMBL/GenBank/DDBJ databases">
        <title>Characterisation of the sponge microbiome using genome-centric metagenomics.</title>
        <authorList>
            <person name="Engelberts J.P."/>
            <person name="Robbins S.J."/>
            <person name="De Goeij J.M."/>
            <person name="Aranda M."/>
            <person name="Bell S.C."/>
            <person name="Webster N.S."/>
        </authorList>
    </citation>
    <scope>NUCLEOTIDE SEQUENCE</scope>
    <source>
        <strain evidence="2">SB0662_bin_9</strain>
    </source>
</reference>
<feature type="transmembrane region" description="Helical" evidence="1">
    <location>
        <begin position="143"/>
        <end position="162"/>
    </location>
</feature>
<keyword evidence="1" id="KW-0472">Membrane</keyword>
<name>A0A6B1DS25_9CHLR</name>
<dbReference type="EMBL" id="VXPY01000047">
    <property type="protein sequence ID" value="MYD90088.1"/>
    <property type="molecule type" value="Genomic_DNA"/>
</dbReference>
<dbReference type="AlphaFoldDB" id="A0A6B1DS25"/>
<organism evidence="2">
    <name type="scientific">Caldilineaceae bacterium SB0662_bin_9</name>
    <dbReference type="NCBI Taxonomy" id="2605258"/>
    <lineage>
        <taxon>Bacteria</taxon>
        <taxon>Bacillati</taxon>
        <taxon>Chloroflexota</taxon>
        <taxon>Caldilineae</taxon>
        <taxon>Caldilineales</taxon>
        <taxon>Caldilineaceae</taxon>
    </lineage>
</organism>
<protein>
    <submittedName>
        <fullName evidence="2">Uncharacterized protein</fullName>
    </submittedName>
</protein>
<keyword evidence="1" id="KW-0812">Transmembrane</keyword>
<evidence type="ECO:0000313" key="2">
    <source>
        <dbReference type="EMBL" id="MYD90088.1"/>
    </source>
</evidence>
<sequence>MIILDWYETLPVLAAGELGGPKVSWDGGSATVRKAGGIIAVISGLLALGATFLRQINDSFLLTLDPGDLSPTQVGIDFANGLLFSSLAIVLGAILIGTGGRPVRRGHPFPVLVLLAIGRRIPGLLLIAGSLQELYYNELSPVVLLFLLLAAVGGVVSILPDFGAARRTARPTGGKDRLQGRTLLAHRFGG</sequence>
<gene>
    <name evidence="2" type="ORF">F4Y08_07080</name>
</gene>
<comment type="caution">
    <text evidence="2">The sequence shown here is derived from an EMBL/GenBank/DDBJ whole genome shotgun (WGS) entry which is preliminary data.</text>
</comment>